<keyword evidence="1" id="KW-0472">Membrane</keyword>
<name>A0A2M4DA98_ANODA</name>
<sequence>MISSPPLSLPSFLLRLLFLFLIFHRTWIANPVVPPAISLVFFWQTNMLFLYLRQMTVRLPKGGPERRSSLWSSPGNVVCGGDGVGFTVYK</sequence>
<feature type="transmembrane region" description="Helical" evidence="1">
    <location>
        <begin position="12"/>
        <end position="29"/>
    </location>
</feature>
<accession>A0A2M4DA98</accession>
<evidence type="ECO:0000256" key="1">
    <source>
        <dbReference type="SAM" id="Phobius"/>
    </source>
</evidence>
<organism evidence="2">
    <name type="scientific">Anopheles darlingi</name>
    <name type="common">Mosquito</name>
    <dbReference type="NCBI Taxonomy" id="43151"/>
    <lineage>
        <taxon>Eukaryota</taxon>
        <taxon>Metazoa</taxon>
        <taxon>Ecdysozoa</taxon>
        <taxon>Arthropoda</taxon>
        <taxon>Hexapoda</taxon>
        <taxon>Insecta</taxon>
        <taxon>Pterygota</taxon>
        <taxon>Neoptera</taxon>
        <taxon>Endopterygota</taxon>
        <taxon>Diptera</taxon>
        <taxon>Nematocera</taxon>
        <taxon>Culicoidea</taxon>
        <taxon>Culicidae</taxon>
        <taxon>Anophelinae</taxon>
        <taxon>Anopheles</taxon>
    </lineage>
</organism>
<keyword evidence="1" id="KW-1133">Transmembrane helix</keyword>
<dbReference type="AlphaFoldDB" id="A0A2M4DA98"/>
<reference evidence="2" key="1">
    <citation type="submission" date="2018-01" db="EMBL/GenBank/DDBJ databases">
        <title>An insight into the sialome of Amazonian anophelines.</title>
        <authorList>
            <person name="Ribeiro J.M."/>
            <person name="Scarpassa V."/>
            <person name="Calvo E."/>
        </authorList>
    </citation>
    <scope>NUCLEOTIDE SEQUENCE</scope>
</reference>
<keyword evidence="1" id="KW-0812">Transmembrane</keyword>
<proteinExistence type="predicted"/>
<evidence type="ECO:0000313" key="2">
    <source>
        <dbReference type="EMBL" id="MBW74502.1"/>
    </source>
</evidence>
<feature type="transmembrane region" description="Helical" evidence="1">
    <location>
        <begin position="35"/>
        <end position="52"/>
    </location>
</feature>
<protein>
    <submittedName>
        <fullName evidence="2">Uncharacterized protein</fullName>
    </submittedName>
</protein>
<dbReference type="EMBL" id="GGFL01010324">
    <property type="protein sequence ID" value="MBW74502.1"/>
    <property type="molecule type" value="Transcribed_RNA"/>
</dbReference>